<dbReference type="EMBL" id="VUNC01000009">
    <property type="protein sequence ID" value="MST73367.1"/>
    <property type="molecule type" value="Genomic_DNA"/>
</dbReference>
<evidence type="ECO:0000313" key="2">
    <source>
        <dbReference type="Proteomes" id="UP000469325"/>
    </source>
</evidence>
<comment type="caution">
    <text evidence="1">The sequence shown here is derived from an EMBL/GenBank/DDBJ whole genome shotgun (WGS) entry which is preliminary data.</text>
</comment>
<accession>A0A6N7XDJ0</accession>
<dbReference type="Proteomes" id="UP000469325">
    <property type="component" value="Unassembled WGS sequence"/>
</dbReference>
<reference evidence="1 2" key="1">
    <citation type="submission" date="2019-08" db="EMBL/GenBank/DDBJ databases">
        <title>In-depth cultivation of the pig gut microbiome towards novel bacterial diversity and tailored functional studies.</title>
        <authorList>
            <person name="Wylensek D."/>
            <person name="Hitch T.C.A."/>
            <person name="Clavel T."/>
        </authorList>
    </citation>
    <scope>NUCLEOTIDE SEQUENCE [LARGE SCALE GENOMIC DNA]</scope>
    <source>
        <strain evidence="1 2">CA-Schmier-601-WT-1</strain>
    </source>
</reference>
<dbReference type="RefSeq" id="WP_154436083.1">
    <property type="nucleotide sequence ID" value="NZ_VUNC01000009.1"/>
</dbReference>
<dbReference type="AlphaFoldDB" id="A0A6N7XDJ0"/>
<proteinExistence type="predicted"/>
<name>A0A6N7XDJ0_9ACTN</name>
<gene>
    <name evidence="1" type="ORF">FYJ68_09680</name>
</gene>
<sequence>MIALAGRDVRFLNRQMRYLMPAGFALALISLAVDRARWSPAAMLRHVISLPALPLLIAGRLQACS</sequence>
<keyword evidence="2" id="KW-1185">Reference proteome</keyword>
<evidence type="ECO:0000313" key="1">
    <source>
        <dbReference type="EMBL" id="MST73367.1"/>
    </source>
</evidence>
<protein>
    <submittedName>
        <fullName evidence="1">Uncharacterized protein</fullName>
    </submittedName>
</protein>
<organism evidence="1 2">
    <name type="scientific">Olsenella porci</name>
    <dbReference type="NCBI Taxonomy" id="2652279"/>
    <lineage>
        <taxon>Bacteria</taxon>
        <taxon>Bacillati</taxon>
        <taxon>Actinomycetota</taxon>
        <taxon>Coriobacteriia</taxon>
        <taxon>Coriobacteriales</taxon>
        <taxon>Atopobiaceae</taxon>
        <taxon>Olsenella</taxon>
    </lineage>
</organism>